<evidence type="ECO:0000256" key="2">
    <source>
        <dbReference type="ARBA" id="ARBA00010765"/>
    </source>
</evidence>
<evidence type="ECO:0000256" key="11">
    <source>
        <dbReference type="ARBA" id="ARBA00023014"/>
    </source>
</evidence>
<keyword evidence="5 13" id="KW-0808">Transferase</keyword>
<dbReference type="InterPro" id="IPR013785">
    <property type="entry name" value="Aldolase_TIM"/>
</dbReference>
<evidence type="ECO:0000256" key="9">
    <source>
        <dbReference type="ARBA" id="ARBA00022756"/>
    </source>
</evidence>
<dbReference type="GO" id="GO:0051537">
    <property type="term" value="F:2 iron, 2 sulfur cluster binding"/>
    <property type="evidence" value="ECO:0007669"/>
    <property type="project" value="UniProtKB-KW"/>
</dbReference>
<comment type="cofactor">
    <cofactor evidence="14">
        <name>[2Fe-2S] cluster</name>
        <dbReference type="ChEBI" id="CHEBI:190135"/>
    </cofactor>
    <text evidence="14">Binds 1 [2Fe-2S] cluster. The cluster is coordinated with 3 cysteines and 1 arginine.</text>
</comment>
<evidence type="ECO:0000256" key="14">
    <source>
        <dbReference type="PIRSR" id="PIRSR001619-1"/>
    </source>
</evidence>
<keyword evidence="7 13" id="KW-0001">2Fe-2S</keyword>
<keyword evidence="4 13" id="KW-0004">4Fe-4S</keyword>
<feature type="binding site" evidence="13 14">
    <location>
        <position position="266"/>
    </location>
    <ligand>
        <name>[2Fe-2S] cluster</name>
        <dbReference type="ChEBI" id="CHEBI:190135"/>
    </ligand>
</feature>
<dbReference type="InterPro" id="IPR058240">
    <property type="entry name" value="rSAM_sf"/>
</dbReference>
<evidence type="ECO:0000256" key="12">
    <source>
        <dbReference type="ARBA" id="ARBA00051157"/>
    </source>
</evidence>
<dbReference type="InterPro" id="IPR010722">
    <property type="entry name" value="BATS_dom"/>
</dbReference>
<keyword evidence="6 13" id="KW-0949">S-adenosyl-L-methionine</keyword>
<dbReference type="GO" id="GO:0005506">
    <property type="term" value="F:iron ion binding"/>
    <property type="evidence" value="ECO:0007669"/>
    <property type="project" value="UniProtKB-UniRule"/>
</dbReference>
<comment type="subunit">
    <text evidence="13">Homodimer.</text>
</comment>
<dbReference type="Pfam" id="PF04055">
    <property type="entry name" value="Radical_SAM"/>
    <property type="match status" value="1"/>
</dbReference>
<evidence type="ECO:0000256" key="7">
    <source>
        <dbReference type="ARBA" id="ARBA00022714"/>
    </source>
</evidence>
<comment type="function">
    <text evidence="13">Catalyzes the conversion of dethiobiotin (DTB) to biotin by the insertion of a sulfur atom into dethiobiotin via a radical-based mechanism.</text>
</comment>
<evidence type="ECO:0000256" key="15">
    <source>
        <dbReference type="SAM" id="MobiDB-lite"/>
    </source>
</evidence>
<evidence type="ECO:0000313" key="17">
    <source>
        <dbReference type="EMBL" id="AXA34871.1"/>
    </source>
</evidence>
<feature type="binding site" evidence="13 14">
    <location>
        <position position="194"/>
    </location>
    <ligand>
        <name>[2Fe-2S] cluster</name>
        <dbReference type="ChEBI" id="CHEBI:190135"/>
    </ligand>
</feature>
<dbReference type="HAMAP" id="MF_01694">
    <property type="entry name" value="BioB"/>
    <property type="match status" value="1"/>
</dbReference>
<feature type="binding site" evidence="13 14">
    <location>
        <position position="62"/>
    </location>
    <ligand>
        <name>[4Fe-4S] cluster</name>
        <dbReference type="ChEBI" id="CHEBI:49883"/>
        <note>4Fe-4S-S-AdoMet</note>
    </ligand>
</feature>
<evidence type="ECO:0000256" key="13">
    <source>
        <dbReference type="HAMAP-Rule" id="MF_01694"/>
    </source>
</evidence>
<dbReference type="PROSITE" id="PS51918">
    <property type="entry name" value="RADICAL_SAM"/>
    <property type="match status" value="1"/>
</dbReference>
<keyword evidence="9 13" id="KW-0093">Biotin biosynthesis</keyword>
<keyword evidence="10 13" id="KW-0408">Iron</keyword>
<name>A0A2Z4Y0Z9_SUMC1</name>
<evidence type="ECO:0000259" key="16">
    <source>
        <dbReference type="PROSITE" id="PS51918"/>
    </source>
</evidence>
<dbReference type="AlphaFoldDB" id="A0A2Z4Y0Z9"/>
<dbReference type="InterPro" id="IPR002684">
    <property type="entry name" value="Biotin_synth/BioAB"/>
</dbReference>
<evidence type="ECO:0000256" key="1">
    <source>
        <dbReference type="ARBA" id="ARBA00004942"/>
    </source>
</evidence>
<dbReference type="NCBIfam" id="TIGR00433">
    <property type="entry name" value="bioB"/>
    <property type="match status" value="1"/>
</dbReference>
<organism evidence="17 18">
    <name type="scientific">Sumerlaea chitinivorans</name>
    <dbReference type="NCBI Taxonomy" id="2250252"/>
    <lineage>
        <taxon>Bacteria</taxon>
        <taxon>Candidatus Sumerlaeota</taxon>
        <taxon>Candidatus Sumerlaeia</taxon>
        <taxon>Candidatus Sumerlaeales</taxon>
        <taxon>Candidatus Sumerlaeaceae</taxon>
        <taxon>Candidatus Sumerlaea</taxon>
    </lineage>
</organism>
<dbReference type="Gene3D" id="3.20.20.70">
    <property type="entry name" value="Aldolase class I"/>
    <property type="match status" value="1"/>
</dbReference>
<dbReference type="GO" id="GO:0004076">
    <property type="term" value="F:biotin synthase activity"/>
    <property type="evidence" value="ECO:0007669"/>
    <property type="project" value="UniProtKB-UniRule"/>
</dbReference>
<dbReference type="SUPFAM" id="SSF102114">
    <property type="entry name" value="Radical SAM enzymes"/>
    <property type="match status" value="1"/>
</dbReference>
<comment type="cofactor">
    <cofactor evidence="13 14">
        <name>[4Fe-4S] cluster</name>
        <dbReference type="ChEBI" id="CHEBI:49883"/>
    </cofactor>
    <text evidence="13 14">Binds 1 [4Fe-4S] cluster. The cluster is coordinated with 3 cysteines and an exchangeable S-adenosyl-L-methionine.</text>
</comment>
<dbReference type="InterPro" id="IPR006638">
    <property type="entry name" value="Elp3/MiaA/NifB-like_rSAM"/>
</dbReference>
<dbReference type="InterPro" id="IPR007197">
    <property type="entry name" value="rSAM"/>
</dbReference>
<reference evidence="17 18" key="1">
    <citation type="submission" date="2018-05" db="EMBL/GenBank/DDBJ databases">
        <title>A metagenomic window into the 2 km-deep terrestrial subsurface aquifer revealed taxonomically and functionally diverse microbial community comprising novel uncultured bacterial lineages.</title>
        <authorList>
            <person name="Kadnikov V.V."/>
            <person name="Mardanov A.V."/>
            <person name="Beletsky A.V."/>
            <person name="Banks D."/>
            <person name="Pimenov N.V."/>
            <person name="Frank Y.A."/>
            <person name="Karnachuk O.V."/>
            <person name="Ravin N.V."/>
        </authorList>
    </citation>
    <scope>NUCLEOTIDE SEQUENCE [LARGE SCALE GENOMIC DNA]</scope>
    <source>
        <strain evidence="17">BY</strain>
    </source>
</reference>
<comment type="cofactor">
    <cofactor evidence="13">
        <name>[2Fe-2S] cluster</name>
        <dbReference type="ChEBI" id="CHEBI:190135"/>
    </cofactor>
    <text evidence="13">Binds 1 [2Fe-2S] cluster. The cluster is coordinated with 3 cysteines and 1 arginine.</text>
</comment>
<evidence type="ECO:0000256" key="8">
    <source>
        <dbReference type="ARBA" id="ARBA00022723"/>
    </source>
</evidence>
<evidence type="ECO:0000256" key="4">
    <source>
        <dbReference type="ARBA" id="ARBA00022485"/>
    </source>
</evidence>
<evidence type="ECO:0000256" key="6">
    <source>
        <dbReference type="ARBA" id="ARBA00022691"/>
    </source>
</evidence>
<feature type="region of interest" description="Disordered" evidence="15">
    <location>
        <begin position="319"/>
        <end position="339"/>
    </location>
</feature>
<dbReference type="UniPathway" id="UPA00078">
    <property type="reaction ID" value="UER00162"/>
</dbReference>
<evidence type="ECO:0000256" key="10">
    <source>
        <dbReference type="ARBA" id="ARBA00023004"/>
    </source>
</evidence>
<feature type="binding site" evidence="13 14">
    <location>
        <position position="65"/>
    </location>
    <ligand>
        <name>[4Fe-4S] cluster</name>
        <dbReference type="ChEBI" id="CHEBI:49883"/>
        <note>4Fe-4S-S-AdoMet</note>
    </ligand>
</feature>
<keyword evidence="11 13" id="KW-0411">Iron-sulfur</keyword>
<evidence type="ECO:0000256" key="3">
    <source>
        <dbReference type="ARBA" id="ARBA00012236"/>
    </source>
</evidence>
<dbReference type="SFLD" id="SFLDG01278">
    <property type="entry name" value="biotin_synthase_like"/>
    <property type="match status" value="1"/>
</dbReference>
<evidence type="ECO:0000256" key="5">
    <source>
        <dbReference type="ARBA" id="ARBA00022679"/>
    </source>
</evidence>
<sequence length="339" mass="37491">MARILTEISRPLTREVVREIYELPLPDLMFWAMSVHRRFHDPRQIQHCTLGNIKSGGCPEDCGYCPQSAHYKTGVRNEPMLDVATVVELAKAAKANGSTRFCMGAAWRAPRDNEEFERVLEMIRAVRALGMEACVTLGMLTAEQARRLKEAGLTAYNHNLDTSPEFYPEIISTHTYEERLQTLRYVREAGIEVCSGGIIGMGESREDRIGLLCELANLDPYPESVPINALVPVEGTPLEGRPPVDAIEMVRTIATARILMPLARVRLAAGRTRMSDEAQAMCFLAGANSIFTGEKLLTTPNPGVDHDEALLAKLGMEKMPASEPAPSPFEPLVHLAENH</sequence>
<evidence type="ECO:0000313" key="18">
    <source>
        <dbReference type="Proteomes" id="UP000262583"/>
    </source>
</evidence>
<comment type="catalytic activity">
    <reaction evidence="12 13">
        <text>(4R,5S)-dethiobiotin + (sulfur carrier)-SH + 2 reduced [2Fe-2S]-[ferredoxin] + 2 S-adenosyl-L-methionine = (sulfur carrier)-H + biotin + 2 5'-deoxyadenosine + 2 L-methionine + 2 oxidized [2Fe-2S]-[ferredoxin]</text>
        <dbReference type="Rhea" id="RHEA:22060"/>
        <dbReference type="Rhea" id="RHEA-COMP:10000"/>
        <dbReference type="Rhea" id="RHEA-COMP:10001"/>
        <dbReference type="Rhea" id="RHEA-COMP:14737"/>
        <dbReference type="Rhea" id="RHEA-COMP:14739"/>
        <dbReference type="ChEBI" id="CHEBI:17319"/>
        <dbReference type="ChEBI" id="CHEBI:29917"/>
        <dbReference type="ChEBI" id="CHEBI:33737"/>
        <dbReference type="ChEBI" id="CHEBI:33738"/>
        <dbReference type="ChEBI" id="CHEBI:57586"/>
        <dbReference type="ChEBI" id="CHEBI:57844"/>
        <dbReference type="ChEBI" id="CHEBI:59789"/>
        <dbReference type="ChEBI" id="CHEBI:64428"/>
        <dbReference type="ChEBI" id="CHEBI:149473"/>
        <dbReference type="EC" id="2.8.1.6"/>
    </reaction>
</comment>
<dbReference type="SFLD" id="SFLDG01060">
    <property type="entry name" value="BATS_domain_containing"/>
    <property type="match status" value="1"/>
</dbReference>
<feature type="binding site" evidence="13 14">
    <location>
        <position position="58"/>
    </location>
    <ligand>
        <name>[4Fe-4S] cluster</name>
        <dbReference type="ChEBI" id="CHEBI:49883"/>
        <note>4Fe-4S-S-AdoMet</note>
    </ligand>
</feature>
<comment type="pathway">
    <text evidence="1 13">Cofactor biosynthesis; biotin biosynthesis; biotin from 7,8-diaminononanoate: step 2/2.</text>
</comment>
<dbReference type="SMART" id="SM00729">
    <property type="entry name" value="Elp3"/>
    <property type="match status" value="1"/>
</dbReference>
<dbReference type="CDD" id="cd01335">
    <property type="entry name" value="Radical_SAM"/>
    <property type="match status" value="1"/>
</dbReference>
<dbReference type="EC" id="2.8.1.6" evidence="3 13"/>
<dbReference type="SFLD" id="SFLDS00029">
    <property type="entry name" value="Radical_SAM"/>
    <property type="match status" value="1"/>
</dbReference>
<feature type="binding site" evidence="13 14">
    <location>
        <position position="134"/>
    </location>
    <ligand>
        <name>[2Fe-2S] cluster</name>
        <dbReference type="ChEBI" id="CHEBI:190135"/>
    </ligand>
</feature>
<dbReference type="PANTHER" id="PTHR22976:SF2">
    <property type="entry name" value="BIOTIN SYNTHASE, MITOCHONDRIAL"/>
    <property type="match status" value="1"/>
</dbReference>
<comment type="similarity">
    <text evidence="2 13">Belongs to the radical SAM superfamily. Biotin synthase family.</text>
</comment>
<feature type="domain" description="Radical SAM core" evidence="16">
    <location>
        <begin position="40"/>
        <end position="271"/>
    </location>
</feature>
<keyword evidence="8 13" id="KW-0479">Metal-binding</keyword>
<dbReference type="GO" id="GO:0051539">
    <property type="term" value="F:4 iron, 4 sulfur cluster binding"/>
    <property type="evidence" value="ECO:0007669"/>
    <property type="project" value="UniProtKB-KW"/>
</dbReference>
<dbReference type="PANTHER" id="PTHR22976">
    <property type="entry name" value="BIOTIN SYNTHASE"/>
    <property type="match status" value="1"/>
</dbReference>
<dbReference type="Pfam" id="PF06968">
    <property type="entry name" value="BATS"/>
    <property type="match status" value="1"/>
</dbReference>
<feature type="binding site" evidence="13 14">
    <location>
        <position position="102"/>
    </location>
    <ligand>
        <name>[2Fe-2S] cluster</name>
        <dbReference type="ChEBI" id="CHEBI:190135"/>
    </ligand>
</feature>
<dbReference type="FunFam" id="3.20.20.70:FF:000011">
    <property type="entry name" value="Biotin synthase"/>
    <property type="match status" value="1"/>
</dbReference>
<dbReference type="Proteomes" id="UP000262583">
    <property type="component" value="Chromosome"/>
</dbReference>
<dbReference type="KEGG" id="schv:BRCON_0094"/>
<dbReference type="SMART" id="SM00876">
    <property type="entry name" value="BATS"/>
    <property type="match status" value="1"/>
</dbReference>
<dbReference type="GO" id="GO:0009102">
    <property type="term" value="P:biotin biosynthetic process"/>
    <property type="evidence" value="ECO:0007669"/>
    <property type="project" value="UniProtKB-UniRule"/>
</dbReference>
<gene>
    <name evidence="13" type="primary">bioB</name>
    <name evidence="17" type="ORF">BRCON_0094</name>
</gene>
<proteinExistence type="inferred from homology"/>
<protein>
    <recommendedName>
        <fullName evidence="3 13">Biotin synthase</fullName>
        <ecNumber evidence="3 13">2.8.1.6</ecNumber>
    </recommendedName>
</protein>
<dbReference type="InterPro" id="IPR024177">
    <property type="entry name" value="Biotin_synthase"/>
</dbReference>
<dbReference type="PIRSF" id="PIRSF001619">
    <property type="entry name" value="Biotin_synth"/>
    <property type="match status" value="1"/>
</dbReference>
<accession>A0A2Z4Y0Z9</accession>
<dbReference type="EMBL" id="CP030759">
    <property type="protein sequence ID" value="AXA34871.1"/>
    <property type="molecule type" value="Genomic_DNA"/>
</dbReference>
<dbReference type="SFLD" id="SFLDF00272">
    <property type="entry name" value="biotin_synthase"/>
    <property type="match status" value="1"/>
</dbReference>